<reference evidence="3 4" key="1">
    <citation type="journal article" date="2020" name="Sci. Rep.">
        <title>A novel cyanobacterial geosmin producer, revising GeoA distribution and dispersion patterns in Bacteria.</title>
        <authorList>
            <person name="Churro C."/>
            <person name="Semedo-Aguiar A.P."/>
            <person name="Silva A.D."/>
            <person name="Pereira-Leal J.B."/>
            <person name="Leite R.B."/>
        </authorList>
    </citation>
    <scope>NUCLEOTIDE SEQUENCE [LARGE SCALE GENOMIC DNA]</scope>
    <source>
        <strain evidence="3 4">IPMA8</strain>
    </source>
</reference>
<feature type="transmembrane region" description="Helical" evidence="1">
    <location>
        <begin position="22"/>
        <end position="45"/>
    </location>
</feature>
<sequence>MGTGIWAMHFIGMLAYYLPLSITYNLPIVIVFWLAAVIASGIAFYSLHRGFAHRFSLLIPGILMGSGMGSMHYMGMAAMRVRAEMHHNYWIVALSVLVAVISKSMRKSDVRLDEIHFKGHGRMRVGSTPVRLGG</sequence>
<evidence type="ECO:0000313" key="3">
    <source>
        <dbReference type="EMBL" id="NQE37230.1"/>
    </source>
</evidence>
<gene>
    <name evidence="3" type="ORF">E5S67_04999</name>
</gene>
<dbReference type="PROSITE" id="PS50924">
    <property type="entry name" value="MHYT"/>
    <property type="match status" value="1"/>
</dbReference>
<accession>A0ABX2D5Q0</accession>
<keyword evidence="4" id="KW-1185">Reference proteome</keyword>
<protein>
    <submittedName>
        <fullName evidence="3">Signaling protein</fullName>
    </submittedName>
</protein>
<dbReference type="InterPro" id="IPR005330">
    <property type="entry name" value="MHYT_dom"/>
</dbReference>
<comment type="caution">
    <text evidence="3">The sequence shown here is derived from an EMBL/GenBank/DDBJ whole genome shotgun (WGS) entry which is preliminary data.</text>
</comment>
<comment type="caution">
    <text evidence="1">Lacks conserved residue(s) required for the propagation of feature annotation.</text>
</comment>
<keyword evidence="1" id="KW-1133">Transmembrane helix</keyword>
<proteinExistence type="predicted"/>
<feature type="transmembrane region" description="Helical" evidence="1">
    <location>
        <begin position="57"/>
        <end position="75"/>
    </location>
</feature>
<dbReference type="Pfam" id="PF03707">
    <property type="entry name" value="MHYT"/>
    <property type="match status" value="2"/>
</dbReference>
<feature type="transmembrane region" description="Helical" evidence="1">
    <location>
        <begin position="87"/>
        <end position="105"/>
    </location>
</feature>
<dbReference type="Proteomes" id="UP000702425">
    <property type="component" value="Unassembled WGS sequence"/>
</dbReference>
<evidence type="ECO:0000256" key="1">
    <source>
        <dbReference type="PROSITE-ProRule" id="PRU00244"/>
    </source>
</evidence>
<keyword evidence="1" id="KW-0812">Transmembrane</keyword>
<evidence type="ECO:0000313" key="4">
    <source>
        <dbReference type="Proteomes" id="UP000702425"/>
    </source>
</evidence>
<evidence type="ECO:0000259" key="2">
    <source>
        <dbReference type="PROSITE" id="PS50924"/>
    </source>
</evidence>
<dbReference type="EMBL" id="SRRZ01000119">
    <property type="protein sequence ID" value="NQE37230.1"/>
    <property type="molecule type" value="Genomic_DNA"/>
</dbReference>
<name>A0ABX2D5Q0_9CYAN</name>
<organism evidence="3 4">
    <name type="scientific">Microcoleus asticus IPMA8</name>
    <dbReference type="NCBI Taxonomy" id="2563858"/>
    <lineage>
        <taxon>Bacteria</taxon>
        <taxon>Bacillati</taxon>
        <taxon>Cyanobacteriota</taxon>
        <taxon>Cyanophyceae</taxon>
        <taxon>Oscillatoriophycideae</taxon>
        <taxon>Oscillatoriales</taxon>
        <taxon>Microcoleaceae</taxon>
        <taxon>Microcoleus</taxon>
        <taxon>Microcoleus asticus</taxon>
    </lineage>
</organism>
<feature type="domain" description="MHYT" evidence="2">
    <location>
        <begin position="1"/>
        <end position="134"/>
    </location>
</feature>
<dbReference type="PANTHER" id="PTHR35152:SF1">
    <property type="entry name" value="DOMAIN SIGNALLING PROTEIN, PUTATIVE (AFU_ORTHOLOGUE AFUA_5G11310)-RELATED"/>
    <property type="match status" value="1"/>
</dbReference>
<dbReference type="PANTHER" id="PTHR35152">
    <property type="entry name" value="DOMAIN SIGNALLING PROTEIN, PUTATIVE (AFU_ORTHOLOGUE AFUA_5G11310)-RELATED"/>
    <property type="match status" value="1"/>
</dbReference>
<dbReference type="RefSeq" id="WP_172191099.1">
    <property type="nucleotide sequence ID" value="NZ_CAWPPK010000023.1"/>
</dbReference>
<keyword evidence="1" id="KW-0472">Membrane</keyword>